<dbReference type="PANTHER" id="PTHR43280">
    <property type="entry name" value="ARAC-FAMILY TRANSCRIPTIONAL REGULATOR"/>
    <property type="match status" value="1"/>
</dbReference>
<dbReference type="RefSeq" id="WP_051312711.1">
    <property type="nucleotide sequence ID" value="NZ_BNAP01000021.1"/>
</dbReference>
<dbReference type="Gene3D" id="1.10.10.60">
    <property type="entry name" value="Homeodomain-like"/>
    <property type="match status" value="1"/>
</dbReference>
<keyword evidence="3" id="KW-0804">Transcription</keyword>
<keyword evidence="4" id="KW-1133">Transmembrane helix</keyword>
<keyword evidence="7" id="KW-1185">Reference proteome</keyword>
<evidence type="ECO:0000313" key="6">
    <source>
        <dbReference type="EMBL" id="GHG98617.1"/>
    </source>
</evidence>
<dbReference type="GO" id="GO:0003700">
    <property type="term" value="F:DNA-binding transcription factor activity"/>
    <property type="evidence" value="ECO:0007669"/>
    <property type="project" value="InterPro"/>
</dbReference>
<keyword evidence="4" id="KW-0812">Transmembrane</keyword>
<reference evidence="6" key="1">
    <citation type="journal article" date="2014" name="Int. J. Syst. Evol. Microbiol.">
        <title>Complete genome sequence of Corynebacterium casei LMG S-19264T (=DSM 44701T), isolated from a smear-ripened cheese.</title>
        <authorList>
            <consortium name="US DOE Joint Genome Institute (JGI-PGF)"/>
            <person name="Walter F."/>
            <person name="Albersmeier A."/>
            <person name="Kalinowski J."/>
            <person name="Ruckert C."/>
        </authorList>
    </citation>
    <scope>NUCLEOTIDE SEQUENCE</scope>
    <source>
        <strain evidence="6">CGMCC 1.7081</strain>
    </source>
</reference>
<feature type="transmembrane region" description="Helical" evidence="4">
    <location>
        <begin position="137"/>
        <end position="154"/>
    </location>
</feature>
<evidence type="ECO:0000256" key="4">
    <source>
        <dbReference type="SAM" id="Phobius"/>
    </source>
</evidence>
<dbReference type="Pfam" id="PF12833">
    <property type="entry name" value="HTH_18"/>
    <property type="match status" value="1"/>
</dbReference>
<name>A0A8J3HB20_9RHOB</name>
<dbReference type="PROSITE" id="PS01124">
    <property type="entry name" value="HTH_ARAC_FAMILY_2"/>
    <property type="match status" value="1"/>
</dbReference>
<dbReference type="InterPro" id="IPR018060">
    <property type="entry name" value="HTH_AraC"/>
</dbReference>
<proteinExistence type="predicted"/>
<dbReference type="PANTHER" id="PTHR43280:SF29">
    <property type="entry name" value="ARAC-FAMILY TRANSCRIPTIONAL REGULATOR"/>
    <property type="match status" value="1"/>
</dbReference>
<keyword evidence="1" id="KW-0805">Transcription regulation</keyword>
<dbReference type="InterPro" id="IPR009057">
    <property type="entry name" value="Homeodomain-like_sf"/>
</dbReference>
<dbReference type="SMART" id="SM00342">
    <property type="entry name" value="HTH_ARAC"/>
    <property type="match status" value="1"/>
</dbReference>
<feature type="domain" description="HTH araC/xylS-type" evidence="5">
    <location>
        <begin position="253"/>
        <end position="358"/>
    </location>
</feature>
<accession>A0A8J3HB20</accession>
<gene>
    <name evidence="6" type="ORF">GCM10010961_34080</name>
</gene>
<comment type="caution">
    <text evidence="6">The sequence shown here is derived from an EMBL/GenBank/DDBJ whole genome shotgun (WGS) entry which is preliminary data.</text>
</comment>
<feature type="transmembrane region" description="Helical" evidence="4">
    <location>
        <begin position="175"/>
        <end position="199"/>
    </location>
</feature>
<feature type="transmembrane region" description="Helical" evidence="4">
    <location>
        <begin position="56"/>
        <end position="74"/>
    </location>
</feature>
<dbReference type="SUPFAM" id="SSF46689">
    <property type="entry name" value="Homeodomain-like"/>
    <property type="match status" value="1"/>
</dbReference>
<evidence type="ECO:0000256" key="3">
    <source>
        <dbReference type="ARBA" id="ARBA00023163"/>
    </source>
</evidence>
<dbReference type="GO" id="GO:0043565">
    <property type="term" value="F:sequence-specific DNA binding"/>
    <property type="evidence" value="ECO:0007669"/>
    <property type="project" value="InterPro"/>
</dbReference>
<reference evidence="6" key="2">
    <citation type="submission" date="2020-09" db="EMBL/GenBank/DDBJ databases">
        <authorList>
            <person name="Sun Q."/>
            <person name="Zhou Y."/>
        </authorList>
    </citation>
    <scope>NUCLEOTIDE SEQUENCE</scope>
    <source>
        <strain evidence="6">CGMCC 1.7081</strain>
    </source>
</reference>
<feature type="transmembrane region" description="Helical" evidence="4">
    <location>
        <begin position="205"/>
        <end position="226"/>
    </location>
</feature>
<dbReference type="Proteomes" id="UP000611500">
    <property type="component" value="Unassembled WGS sequence"/>
</dbReference>
<dbReference type="EMBL" id="BNAP01000021">
    <property type="protein sequence ID" value="GHG98617.1"/>
    <property type="molecule type" value="Genomic_DNA"/>
</dbReference>
<feature type="transmembrane region" description="Helical" evidence="4">
    <location>
        <begin position="80"/>
        <end position="100"/>
    </location>
</feature>
<keyword evidence="4" id="KW-0472">Membrane</keyword>
<protein>
    <submittedName>
        <fullName evidence="6">AraC family transcriptional regulator</fullName>
    </submittedName>
</protein>
<feature type="transmembrane region" description="Helical" evidence="4">
    <location>
        <begin position="28"/>
        <end position="47"/>
    </location>
</feature>
<evidence type="ECO:0000313" key="7">
    <source>
        <dbReference type="Proteomes" id="UP000611500"/>
    </source>
</evidence>
<organism evidence="6 7">
    <name type="scientific">Pseudodonghicola xiamenensis</name>
    <dbReference type="NCBI Taxonomy" id="337702"/>
    <lineage>
        <taxon>Bacteria</taxon>
        <taxon>Pseudomonadati</taxon>
        <taxon>Pseudomonadota</taxon>
        <taxon>Alphaproteobacteria</taxon>
        <taxon>Rhodobacterales</taxon>
        <taxon>Paracoccaceae</taxon>
        <taxon>Pseudodonghicola</taxon>
    </lineage>
</organism>
<evidence type="ECO:0000259" key="5">
    <source>
        <dbReference type="PROSITE" id="PS01124"/>
    </source>
</evidence>
<feature type="transmembrane region" description="Helical" evidence="4">
    <location>
        <begin position="112"/>
        <end position="131"/>
    </location>
</feature>
<keyword evidence="2" id="KW-0238">DNA-binding</keyword>
<evidence type="ECO:0000256" key="1">
    <source>
        <dbReference type="ARBA" id="ARBA00023015"/>
    </source>
</evidence>
<sequence>MSAASGPGCVWPVAARIPVQYAVDMISVPLPFVVAILLAILLGVILARQARQDRPVIAFLTVALILMILVGLRWSVDAAVFRFLQPVVAAMMPATAWLCFARLRGPGRVPGWLHFLPAGIVLLLSAFWSRLHPPIDALLFVLFVTYGLLLLRNGRLGPDRLTAARFGDASLAGRAAMVAGGLLVFSGLIDLAIALDFGLGDGSHAARLVSAGNLTLVPLIAWALVLMGQSALPASSPDPSPEIVPRGIPPDDERVLADLDRLLTETALYRDPDLNLDRLSRRLAVPARQLSGAINRKLGQNVSQAINGWRIREAMQLLAETDRQVTAIMFDCGFQTKSNFNREFRRVAGCSPSDWRRGARDARAGV</sequence>
<evidence type="ECO:0000256" key="2">
    <source>
        <dbReference type="ARBA" id="ARBA00023125"/>
    </source>
</evidence>
<dbReference type="AlphaFoldDB" id="A0A8J3HB20"/>